<evidence type="ECO:0000313" key="2">
    <source>
        <dbReference type="Proteomes" id="UP000272117"/>
    </source>
</evidence>
<name>A0A3M9MK85_9BACT</name>
<proteinExistence type="predicted"/>
<dbReference type="Proteomes" id="UP000272117">
    <property type="component" value="Unassembled WGS sequence"/>
</dbReference>
<protein>
    <submittedName>
        <fullName evidence="1">Uncharacterized protein</fullName>
    </submittedName>
</protein>
<reference evidence="1 2" key="1">
    <citation type="submission" date="2018-11" db="EMBL/GenBank/DDBJ databases">
        <title>Rufibacter latericius sp. nov., isolated from water in Baiyang Lake.</title>
        <authorList>
            <person name="Yang Y."/>
        </authorList>
    </citation>
    <scope>NUCLEOTIDE SEQUENCE [LARGE SCALE GENOMIC DNA]</scope>
    <source>
        <strain evidence="1 2">R-22-1c-1</strain>
    </source>
</reference>
<sequence length="90" mass="10099">MDCFLDGSASYHTYALQGGEHRWLVRVFPYKDLHVSGHFANQTTSAPFLYLNGKVELPQHPRGVPRQLPGGLVQGKSLWNPVFKSSQKGF</sequence>
<dbReference type="AlphaFoldDB" id="A0A3M9MK85"/>
<comment type="caution">
    <text evidence="1">The sequence shown here is derived from an EMBL/GenBank/DDBJ whole genome shotgun (WGS) entry which is preliminary data.</text>
</comment>
<gene>
    <name evidence="1" type="ORF">EFB08_13785</name>
</gene>
<evidence type="ECO:0000313" key="1">
    <source>
        <dbReference type="EMBL" id="RNI25906.1"/>
    </source>
</evidence>
<organism evidence="1 2">
    <name type="scientific">Rufibacter latericius</name>
    <dbReference type="NCBI Taxonomy" id="2487040"/>
    <lineage>
        <taxon>Bacteria</taxon>
        <taxon>Pseudomonadati</taxon>
        <taxon>Bacteroidota</taxon>
        <taxon>Cytophagia</taxon>
        <taxon>Cytophagales</taxon>
        <taxon>Hymenobacteraceae</taxon>
        <taxon>Rufibacter</taxon>
    </lineage>
</organism>
<accession>A0A3M9MK85</accession>
<dbReference type="EMBL" id="RJJD01000008">
    <property type="protein sequence ID" value="RNI25906.1"/>
    <property type="molecule type" value="Genomic_DNA"/>
</dbReference>
<keyword evidence="2" id="KW-1185">Reference proteome</keyword>